<evidence type="ECO:0000313" key="1">
    <source>
        <dbReference type="EMBL" id="ABW29840.1"/>
    </source>
</evidence>
<organism evidence="1 2">
    <name type="scientific">Acaryochloris marina (strain MBIC 11017)</name>
    <dbReference type="NCBI Taxonomy" id="329726"/>
    <lineage>
        <taxon>Bacteria</taxon>
        <taxon>Bacillati</taxon>
        <taxon>Cyanobacteriota</taxon>
        <taxon>Cyanophyceae</taxon>
        <taxon>Acaryochloridales</taxon>
        <taxon>Acaryochloridaceae</taxon>
        <taxon>Acaryochloris</taxon>
    </lineage>
</organism>
<evidence type="ECO:0000313" key="2">
    <source>
        <dbReference type="Proteomes" id="UP000000268"/>
    </source>
</evidence>
<reference evidence="1 2" key="1">
    <citation type="journal article" date="2008" name="Proc. Natl. Acad. Sci. U.S.A.">
        <title>Niche adaptation and genome expansion in the chlorophyll d-producing cyanobacterium Acaryochloris marina.</title>
        <authorList>
            <person name="Swingley W.D."/>
            <person name="Chen M."/>
            <person name="Cheung P.C."/>
            <person name="Conrad A.L."/>
            <person name="Dejesa L.C."/>
            <person name="Hao J."/>
            <person name="Honchak B.M."/>
            <person name="Karbach L.E."/>
            <person name="Kurdoglu A."/>
            <person name="Lahiri S."/>
            <person name="Mastrian S.D."/>
            <person name="Miyashita H."/>
            <person name="Page L."/>
            <person name="Ramakrishna P."/>
            <person name="Satoh S."/>
            <person name="Sattley W.M."/>
            <person name="Shimada Y."/>
            <person name="Taylor H.L."/>
            <person name="Tomo T."/>
            <person name="Tsuchiya T."/>
            <person name="Wang Z.T."/>
            <person name="Raymond J."/>
            <person name="Mimuro M."/>
            <person name="Blankenship R.E."/>
            <person name="Touchman J.W."/>
        </authorList>
    </citation>
    <scope>NUCLEOTIDE SEQUENCE [LARGE SCALE GENOMIC DNA]</scope>
    <source>
        <strain evidence="2">MBIC 11017</strain>
    </source>
</reference>
<accession>B0C3K6</accession>
<protein>
    <submittedName>
        <fullName evidence="1">Uncharacterized protein</fullName>
    </submittedName>
</protein>
<dbReference type="Proteomes" id="UP000000268">
    <property type="component" value="Chromosome"/>
</dbReference>
<proteinExistence type="predicted"/>
<gene>
    <name evidence="1" type="ordered locus">AM1_4869</name>
</gene>
<name>B0C3K6_ACAM1</name>
<dbReference type="EMBL" id="CP000828">
    <property type="protein sequence ID" value="ABW29840.1"/>
    <property type="molecule type" value="Genomic_DNA"/>
</dbReference>
<dbReference type="AlphaFoldDB" id="B0C3K6"/>
<keyword evidence="2" id="KW-1185">Reference proteome</keyword>
<dbReference type="KEGG" id="amr:AM1_4869"/>
<sequence length="39" mass="4807">MYILTDSGQKYLRLEMFKFYSKNNFLDSLWIWAIDARDL</sequence>
<dbReference type="HOGENOM" id="CLU_3302991_0_0_3"/>